<evidence type="ECO:0000256" key="2">
    <source>
        <dbReference type="ARBA" id="ARBA00022475"/>
    </source>
</evidence>
<keyword evidence="3 7" id="KW-0812">Transmembrane</keyword>
<keyword evidence="2" id="KW-1003">Cell membrane</keyword>
<feature type="transmembrane region" description="Helical" evidence="7">
    <location>
        <begin position="16"/>
        <end position="38"/>
    </location>
</feature>
<keyword evidence="5 7" id="KW-0472">Membrane</keyword>
<dbReference type="InterPro" id="IPR050706">
    <property type="entry name" value="Cyclic-di-GMP_PDE-like"/>
</dbReference>
<proteinExistence type="predicted"/>
<dbReference type="GO" id="GO:0071111">
    <property type="term" value="F:cyclic-guanylate-specific phosphodiesterase activity"/>
    <property type="evidence" value="ECO:0007669"/>
    <property type="project" value="InterPro"/>
</dbReference>
<dbReference type="SUPFAM" id="SSF55073">
    <property type="entry name" value="Nucleotide cyclase"/>
    <property type="match status" value="1"/>
</dbReference>
<keyword evidence="11" id="KW-1185">Reference proteome</keyword>
<keyword evidence="6" id="KW-0175">Coiled coil</keyword>
<dbReference type="SUPFAM" id="SSF141868">
    <property type="entry name" value="EAL domain-like"/>
    <property type="match status" value="1"/>
</dbReference>
<dbReference type="EMBL" id="CP001279">
    <property type="protein sequence ID" value="ACM93273.1"/>
    <property type="molecule type" value="Genomic_DNA"/>
</dbReference>
<comment type="subcellular location">
    <subcellularLocation>
        <location evidence="1">Cell membrane</location>
        <topology evidence="1">Multi-pass membrane protein</topology>
    </subcellularLocation>
</comment>
<dbReference type="CDD" id="cd01948">
    <property type="entry name" value="EAL"/>
    <property type="match status" value="1"/>
</dbReference>
<dbReference type="InterPro" id="IPR043128">
    <property type="entry name" value="Rev_trsase/Diguanyl_cyclase"/>
</dbReference>
<evidence type="ECO:0000259" key="9">
    <source>
        <dbReference type="PROSITE" id="PS50887"/>
    </source>
</evidence>
<dbReference type="Gene3D" id="3.20.20.450">
    <property type="entry name" value="EAL domain"/>
    <property type="match status" value="1"/>
</dbReference>
<dbReference type="Pfam" id="PF00990">
    <property type="entry name" value="GGDEF"/>
    <property type="match status" value="1"/>
</dbReference>
<dbReference type="PANTHER" id="PTHR33121:SF71">
    <property type="entry name" value="OXYGEN SENSOR PROTEIN DOSP"/>
    <property type="match status" value="1"/>
</dbReference>
<evidence type="ECO:0000256" key="4">
    <source>
        <dbReference type="ARBA" id="ARBA00022989"/>
    </source>
</evidence>
<dbReference type="OrthoDB" id="9790732at2"/>
<dbReference type="InterPro" id="IPR035919">
    <property type="entry name" value="EAL_sf"/>
</dbReference>
<dbReference type="Gene3D" id="3.30.450.20">
    <property type="entry name" value="PAS domain"/>
    <property type="match status" value="1"/>
</dbReference>
<dbReference type="InterPro" id="IPR029787">
    <property type="entry name" value="Nucleotide_cyclase"/>
</dbReference>
<reference evidence="10 11" key="1">
    <citation type="journal article" date="2009" name="PLoS Genet.">
        <title>Adaptations to submarine hydrothermal environments exemplified by the genome of Nautilia profundicola.</title>
        <authorList>
            <person name="Campbell B.J."/>
            <person name="Smith J.L."/>
            <person name="Hanson T.E."/>
            <person name="Klotz M.G."/>
            <person name="Stein L.Y."/>
            <person name="Lee C.K."/>
            <person name="Wu D."/>
            <person name="Robinson J.M."/>
            <person name="Khouri H.M."/>
            <person name="Eisen J.A."/>
            <person name="Cary S.C."/>
        </authorList>
    </citation>
    <scope>NUCLEOTIDE SEQUENCE [LARGE SCALE GENOMIC DNA]</scope>
    <source>
        <strain evidence="11">ATCC BAA-1463 / DSM 18972 / AmH</strain>
    </source>
</reference>
<feature type="transmembrane region" description="Helical" evidence="7">
    <location>
        <begin position="333"/>
        <end position="352"/>
    </location>
</feature>
<evidence type="ECO:0000256" key="3">
    <source>
        <dbReference type="ARBA" id="ARBA00022692"/>
    </source>
</evidence>
<evidence type="ECO:0000256" key="1">
    <source>
        <dbReference type="ARBA" id="ARBA00004651"/>
    </source>
</evidence>
<evidence type="ECO:0000313" key="10">
    <source>
        <dbReference type="EMBL" id="ACM93273.1"/>
    </source>
</evidence>
<protein>
    <submittedName>
        <fullName evidence="10">Ggdef family protein</fullName>
    </submittedName>
</protein>
<evidence type="ECO:0000256" key="7">
    <source>
        <dbReference type="SAM" id="Phobius"/>
    </source>
</evidence>
<gene>
    <name evidence="10" type="ordered locus">NAMH_0275</name>
</gene>
<sequence>MRGAELFKKKIIKINFFSIFSVIILFAILSFSIVYLIVQASLQRDIEYTKNEYINTKKTIIKNQVDNLINYINEISIRENQKYLYKLQESVSFLTNILKKESPKNFEYILKQFAKKHPEFIVAMSDLDGNKIYANFKEYNKTKRKQFINEMQKGLIKSDNYFTFKTSKGLLYITGTIFTNKNNNKQYFVTNAILKSAIDNSIKRAVINMVDNARFVFNNGYVAIIEIINIDKDLGKFVAMPIRPDWEGKYINELIKNPVQLKHIRKCLMMLREKGEGFFDCFNENLNTQFDKKISFLKYYEPFNWALIGNIYINEVNNLIAKKQKQIKKELQSIFFLYIVISLVFLVIVYFLTKYENNLLSSIIDKYENKIQAKNKKLQTLNDNLQKEVDRKTNELIQHFLVDPLTGLPNREKLISDMKNYKYVAILNIDYFKEINDFYGMDIGDDVLKTVSSILSEISDTYKLPADEFAFVENDIEMLEEKVKKAIKKIESHKLIVDDGSEVEISISAGIGKNLIEAEMALKLVKSDKTIKMAVYNDNLPIVKEFENNIKWKNILKKVIKEKRVIPYIHPIVNSDTFEIKKYECLMRIEHEGKIYTPENFLEISKKTGQYFDLQKIMIEKCFEKFSKLDYKFSINLSAFELSNEQFRKFLIDKIDEYNIAEKLIIEILEDEELHNEELMGYLIFLHNLDVQFAIDDFGSGHSNLAYLVTKLPVSILKIDGSLIRNIENNANNYKLVKALTNMAKIFNLSVVAEYVENEKIAEMLKELGIEYLQGYFFSKPINLNEL</sequence>
<accession>B9L7U1</accession>
<dbReference type="PROSITE" id="PS50887">
    <property type="entry name" value="GGDEF"/>
    <property type="match status" value="1"/>
</dbReference>
<dbReference type="Pfam" id="PF17200">
    <property type="entry name" value="sCache_2"/>
    <property type="match status" value="1"/>
</dbReference>
<dbReference type="HOGENOM" id="CLU_000445_70_46_7"/>
<dbReference type="AlphaFoldDB" id="B9L7U1"/>
<dbReference type="PROSITE" id="PS50883">
    <property type="entry name" value="EAL"/>
    <property type="match status" value="1"/>
</dbReference>
<dbReference type="InterPro" id="IPR000160">
    <property type="entry name" value="GGDEF_dom"/>
</dbReference>
<dbReference type="KEGG" id="nam:NAMH_0275"/>
<evidence type="ECO:0000259" key="8">
    <source>
        <dbReference type="PROSITE" id="PS50883"/>
    </source>
</evidence>
<evidence type="ECO:0000256" key="5">
    <source>
        <dbReference type="ARBA" id="ARBA00023136"/>
    </source>
</evidence>
<evidence type="ECO:0000313" key="11">
    <source>
        <dbReference type="Proteomes" id="UP000000448"/>
    </source>
</evidence>
<dbReference type="RefSeq" id="WP_015902325.1">
    <property type="nucleotide sequence ID" value="NC_012115.1"/>
</dbReference>
<dbReference type="Proteomes" id="UP000000448">
    <property type="component" value="Chromosome"/>
</dbReference>
<dbReference type="eggNOG" id="COG2199">
    <property type="taxonomic scope" value="Bacteria"/>
</dbReference>
<dbReference type="SMART" id="SM00267">
    <property type="entry name" value="GGDEF"/>
    <property type="match status" value="1"/>
</dbReference>
<dbReference type="eggNOG" id="COG2200">
    <property type="taxonomic scope" value="Bacteria"/>
</dbReference>
<dbReference type="GO" id="GO:0005886">
    <property type="term" value="C:plasma membrane"/>
    <property type="evidence" value="ECO:0007669"/>
    <property type="project" value="UniProtKB-SubCell"/>
</dbReference>
<feature type="coiled-coil region" evidence="6">
    <location>
        <begin position="357"/>
        <end position="395"/>
    </location>
</feature>
<dbReference type="Pfam" id="PF00563">
    <property type="entry name" value="EAL"/>
    <property type="match status" value="1"/>
</dbReference>
<dbReference type="NCBIfam" id="TIGR00254">
    <property type="entry name" value="GGDEF"/>
    <property type="match status" value="1"/>
</dbReference>
<organism evidence="10 11">
    <name type="scientific">Nautilia profundicola (strain ATCC BAA-1463 / DSM 18972 / AmH)</name>
    <dbReference type="NCBI Taxonomy" id="598659"/>
    <lineage>
        <taxon>Bacteria</taxon>
        <taxon>Pseudomonadati</taxon>
        <taxon>Campylobacterota</taxon>
        <taxon>Epsilonproteobacteria</taxon>
        <taxon>Nautiliales</taxon>
        <taxon>Nautiliaceae</taxon>
        <taxon>Nautilia</taxon>
    </lineage>
</organism>
<feature type="domain" description="EAL" evidence="8">
    <location>
        <begin position="549"/>
        <end position="787"/>
    </location>
</feature>
<dbReference type="Gene3D" id="3.30.70.270">
    <property type="match status" value="1"/>
</dbReference>
<feature type="domain" description="GGDEF" evidence="9">
    <location>
        <begin position="420"/>
        <end position="538"/>
    </location>
</feature>
<keyword evidence="4 7" id="KW-1133">Transmembrane helix</keyword>
<dbReference type="InterPro" id="IPR001633">
    <property type="entry name" value="EAL_dom"/>
</dbReference>
<feature type="coiled-coil region" evidence="6">
    <location>
        <begin position="469"/>
        <end position="496"/>
    </location>
</feature>
<dbReference type="InterPro" id="IPR033480">
    <property type="entry name" value="sCache_2"/>
</dbReference>
<dbReference type="CDD" id="cd01949">
    <property type="entry name" value="GGDEF"/>
    <property type="match status" value="1"/>
</dbReference>
<dbReference type="STRING" id="598659.NAMH_0275"/>
<name>B9L7U1_NAUPA</name>
<dbReference type="SMART" id="SM00052">
    <property type="entry name" value="EAL"/>
    <property type="match status" value="1"/>
</dbReference>
<dbReference type="PANTHER" id="PTHR33121">
    <property type="entry name" value="CYCLIC DI-GMP PHOSPHODIESTERASE PDEF"/>
    <property type="match status" value="1"/>
</dbReference>
<evidence type="ECO:0000256" key="6">
    <source>
        <dbReference type="SAM" id="Coils"/>
    </source>
</evidence>